<keyword evidence="4" id="KW-0732">Signal</keyword>
<feature type="region of interest" description="Disordered" evidence="2">
    <location>
        <begin position="168"/>
        <end position="187"/>
    </location>
</feature>
<sequence>MRAAVVAVAIASALGSAPGAKAAAAAASAADQAPPLGVLSEAEQRQRDREKLLGLEERLERQHQESQAAQQQINTLQAKLREVDQARRGTDPAIYGLGTIALGLLITVIVLLVKLAQARSQRRFVDEARAMKQQLSAAPVPMQRTAPMTVSPSLGEVTHTSMRVMTGPIDDGKSAKADTQPTIPAQKQRRELTAEEVIDLEQQADFFIAIGQEDQAIDLLMTHVRSSGGTSPMPYLKLLGIYHGRSDGDAYERIRERFNRRFNGFAPSWDAYGKQGRDLEAYEGELRRVVAAWKTPAQLVTLLQSLLFRRDASSEVFDLPAFEELLILYAVARDVLEHVVNPDGVDLLLPIGAEDKAEPAIMHYEATRPPESWMPQADIELDIKPPKE</sequence>
<reference evidence="5 6" key="1">
    <citation type="submission" date="2018-08" db="EMBL/GenBank/DDBJ databases">
        <authorList>
            <person name="Khan S.A."/>
            <person name="Jeon C.O."/>
            <person name="Chun B.H."/>
            <person name="Jeong S.E."/>
        </authorList>
    </citation>
    <scope>NUCLEOTIDE SEQUENCE [LARGE SCALE GENOMIC DNA]</scope>
    <source>
        <strain evidence="5 6">S-16</strain>
    </source>
</reference>
<keyword evidence="3" id="KW-0812">Transmembrane</keyword>
<keyword evidence="3" id="KW-0472">Membrane</keyword>
<evidence type="ECO:0000313" key="5">
    <source>
        <dbReference type="EMBL" id="RQP22136.1"/>
    </source>
</evidence>
<keyword evidence="1" id="KW-0175">Coiled coil</keyword>
<evidence type="ECO:0000256" key="1">
    <source>
        <dbReference type="SAM" id="Coils"/>
    </source>
</evidence>
<reference evidence="5 6" key="2">
    <citation type="submission" date="2018-12" db="EMBL/GenBank/DDBJ databases">
        <title>Rhizobacter gummiphilus sp. nov., a rubber-degrading bacterium isolated from the soil of a botanical garden in Japan.</title>
        <authorList>
            <person name="Shunsuke S.S."/>
        </authorList>
    </citation>
    <scope>NUCLEOTIDE SEQUENCE [LARGE SCALE GENOMIC DNA]</scope>
    <source>
        <strain evidence="5 6">S-16</strain>
    </source>
</reference>
<accession>A0A3N7HM61</accession>
<name>A0A3N7HM61_9BURK</name>
<gene>
    <name evidence="5" type="ORF">DZC73_24335</name>
</gene>
<feature type="signal peptide" evidence="4">
    <location>
        <begin position="1"/>
        <end position="22"/>
    </location>
</feature>
<keyword evidence="6" id="KW-1185">Reference proteome</keyword>
<proteinExistence type="predicted"/>
<feature type="chain" id="PRO_5018073513" evidence="4">
    <location>
        <begin position="23"/>
        <end position="388"/>
    </location>
</feature>
<organism evidence="5 6">
    <name type="scientific">Piscinibacter terrae</name>
    <dbReference type="NCBI Taxonomy" id="2496871"/>
    <lineage>
        <taxon>Bacteria</taxon>
        <taxon>Pseudomonadati</taxon>
        <taxon>Pseudomonadota</taxon>
        <taxon>Betaproteobacteria</taxon>
        <taxon>Burkholderiales</taxon>
        <taxon>Sphaerotilaceae</taxon>
        <taxon>Piscinibacter</taxon>
    </lineage>
</organism>
<feature type="coiled-coil region" evidence="1">
    <location>
        <begin position="42"/>
        <end position="86"/>
    </location>
</feature>
<evidence type="ECO:0000256" key="2">
    <source>
        <dbReference type="SAM" id="MobiDB-lite"/>
    </source>
</evidence>
<dbReference type="Proteomes" id="UP000267464">
    <property type="component" value="Unassembled WGS sequence"/>
</dbReference>
<protein>
    <submittedName>
        <fullName evidence="5">Uncharacterized protein</fullName>
    </submittedName>
</protein>
<dbReference type="EMBL" id="QUSW01000008">
    <property type="protein sequence ID" value="RQP22136.1"/>
    <property type="molecule type" value="Genomic_DNA"/>
</dbReference>
<comment type="caution">
    <text evidence="5">The sequence shown here is derived from an EMBL/GenBank/DDBJ whole genome shotgun (WGS) entry which is preliminary data.</text>
</comment>
<feature type="transmembrane region" description="Helical" evidence="3">
    <location>
        <begin position="93"/>
        <end position="113"/>
    </location>
</feature>
<dbReference type="AlphaFoldDB" id="A0A3N7HM61"/>
<evidence type="ECO:0000256" key="3">
    <source>
        <dbReference type="SAM" id="Phobius"/>
    </source>
</evidence>
<evidence type="ECO:0000256" key="4">
    <source>
        <dbReference type="SAM" id="SignalP"/>
    </source>
</evidence>
<evidence type="ECO:0000313" key="6">
    <source>
        <dbReference type="Proteomes" id="UP000267464"/>
    </source>
</evidence>
<keyword evidence="3" id="KW-1133">Transmembrane helix</keyword>